<keyword evidence="2" id="KW-0732">Signal</keyword>
<evidence type="ECO:0000256" key="2">
    <source>
        <dbReference type="SAM" id="SignalP"/>
    </source>
</evidence>
<feature type="transmembrane region" description="Helical" evidence="1">
    <location>
        <begin position="112"/>
        <end position="132"/>
    </location>
</feature>
<dbReference type="AlphaFoldDB" id="A0A7S0GP19"/>
<keyword evidence="1" id="KW-0812">Transmembrane</keyword>
<feature type="chain" id="PRO_5031161143" evidence="2">
    <location>
        <begin position="22"/>
        <end position="139"/>
    </location>
</feature>
<keyword evidence="1" id="KW-0472">Membrane</keyword>
<evidence type="ECO:0000256" key="1">
    <source>
        <dbReference type="SAM" id="Phobius"/>
    </source>
</evidence>
<proteinExistence type="predicted"/>
<dbReference type="EMBL" id="HBEL01052558">
    <property type="protein sequence ID" value="CAD8427872.1"/>
    <property type="molecule type" value="Transcribed_RNA"/>
</dbReference>
<evidence type="ECO:0000313" key="3">
    <source>
        <dbReference type="EMBL" id="CAD8427872.1"/>
    </source>
</evidence>
<name>A0A7S0GP19_9STRA</name>
<reference evidence="3" key="1">
    <citation type="submission" date="2021-01" db="EMBL/GenBank/DDBJ databases">
        <authorList>
            <person name="Corre E."/>
            <person name="Pelletier E."/>
            <person name="Niang G."/>
            <person name="Scheremetjew M."/>
            <person name="Finn R."/>
            <person name="Kale V."/>
            <person name="Holt S."/>
            <person name="Cochrane G."/>
            <person name="Meng A."/>
            <person name="Brown T."/>
            <person name="Cohen L."/>
        </authorList>
    </citation>
    <scope>NUCLEOTIDE SEQUENCE</scope>
    <source>
        <strain evidence="3">CCAP1064/1</strain>
    </source>
</reference>
<gene>
    <name evidence="3" type="ORF">PINE0816_LOCUS24039</name>
</gene>
<feature type="signal peptide" evidence="2">
    <location>
        <begin position="1"/>
        <end position="21"/>
    </location>
</feature>
<organism evidence="3">
    <name type="scientific">Proboscia inermis</name>
    <dbReference type="NCBI Taxonomy" id="420281"/>
    <lineage>
        <taxon>Eukaryota</taxon>
        <taxon>Sar</taxon>
        <taxon>Stramenopiles</taxon>
        <taxon>Ochrophyta</taxon>
        <taxon>Bacillariophyta</taxon>
        <taxon>Coscinodiscophyceae</taxon>
        <taxon>Rhizosoleniophycidae</taxon>
        <taxon>Rhizosoleniales</taxon>
        <taxon>Rhizosoleniaceae</taxon>
        <taxon>Proboscia</taxon>
    </lineage>
</organism>
<keyword evidence="1" id="KW-1133">Transmembrane helix</keyword>
<accession>A0A7S0GP19</accession>
<protein>
    <submittedName>
        <fullName evidence="3">Uncharacterized protein</fullName>
    </submittedName>
</protein>
<sequence length="139" mass="15900">MVQSIVVTLFLLLTIAFRCNGFTVPQKNSRLTKTSIFMVEVPPPAQPTFEVPPSSHFQTADISRLTVNDHITKWNTNFEKNTEITDSGSTLVSLKDRVIPTKEEVAAKKRNFAFWFWGGGFVAPFLATFYYFGLQFWKR</sequence>